<gene>
    <name evidence="2" type="ORF">DM01DRAFT_1189618</name>
</gene>
<evidence type="ECO:0000313" key="3">
    <source>
        <dbReference type="Proteomes" id="UP000242146"/>
    </source>
</evidence>
<dbReference type="EMBL" id="MCGT01000005">
    <property type="protein sequence ID" value="ORX59625.1"/>
    <property type="molecule type" value="Genomic_DNA"/>
</dbReference>
<proteinExistence type="predicted"/>
<organism evidence="2 3">
    <name type="scientific">Hesseltinella vesiculosa</name>
    <dbReference type="NCBI Taxonomy" id="101127"/>
    <lineage>
        <taxon>Eukaryota</taxon>
        <taxon>Fungi</taxon>
        <taxon>Fungi incertae sedis</taxon>
        <taxon>Mucoromycota</taxon>
        <taxon>Mucoromycotina</taxon>
        <taxon>Mucoromycetes</taxon>
        <taxon>Mucorales</taxon>
        <taxon>Cunninghamellaceae</taxon>
        <taxon>Hesseltinella</taxon>
    </lineage>
</organism>
<sequence length="228" mass="24413">MLSVYSGVDMNFTPPAFASGLGRSRLTFRPPFNTVMVPAPLPTSPKHLTSSPPIAYPHTSPTMIDPPIITSSQTLSGCYAPAPPPGPALPPATLDYVPSPNSVISSSPTMDDPWAFATDLMVATAFPSDFDFQFSVPSTPPVYYPTSSSVLSTQPSADFYSTTYPSYLDSNVSSPNLTYTPPSQGRVHPEARNVNLMISPLLLPLPSPRPPPKPCAKSENEPTLPHRL</sequence>
<accession>A0A1X2GRC0</accession>
<name>A0A1X2GRC0_9FUNG</name>
<protein>
    <submittedName>
        <fullName evidence="2">Uncharacterized protein</fullName>
    </submittedName>
</protein>
<evidence type="ECO:0000256" key="1">
    <source>
        <dbReference type="SAM" id="MobiDB-lite"/>
    </source>
</evidence>
<dbReference type="AlphaFoldDB" id="A0A1X2GRC0"/>
<keyword evidence="3" id="KW-1185">Reference proteome</keyword>
<feature type="compositionally biased region" description="Pro residues" evidence="1">
    <location>
        <begin position="203"/>
        <end position="214"/>
    </location>
</feature>
<reference evidence="2 3" key="1">
    <citation type="submission" date="2016-07" db="EMBL/GenBank/DDBJ databases">
        <title>Pervasive Adenine N6-methylation of Active Genes in Fungi.</title>
        <authorList>
            <consortium name="DOE Joint Genome Institute"/>
            <person name="Mondo S.J."/>
            <person name="Dannebaum R.O."/>
            <person name="Kuo R.C."/>
            <person name="Labutti K."/>
            <person name="Haridas S."/>
            <person name="Kuo A."/>
            <person name="Salamov A."/>
            <person name="Ahrendt S.R."/>
            <person name="Lipzen A."/>
            <person name="Sullivan W."/>
            <person name="Andreopoulos W.B."/>
            <person name="Clum A."/>
            <person name="Lindquist E."/>
            <person name="Daum C."/>
            <person name="Ramamoorthy G.K."/>
            <person name="Gryganskyi A."/>
            <person name="Culley D."/>
            <person name="Magnuson J.K."/>
            <person name="James T.Y."/>
            <person name="O'Malley M.A."/>
            <person name="Stajich J.E."/>
            <person name="Spatafora J.W."/>
            <person name="Visel A."/>
            <person name="Grigoriev I.V."/>
        </authorList>
    </citation>
    <scope>NUCLEOTIDE SEQUENCE [LARGE SCALE GENOMIC DNA]</scope>
    <source>
        <strain evidence="2 3">NRRL 3301</strain>
    </source>
</reference>
<feature type="region of interest" description="Disordered" evidence="1">
    <location>
        <begin position="203"/>
        <end position="228"/>
    </location>
</feature>
<evidence type="ECO:0000313" key="2">
    <source>
        <dbReference type="EMBL" id="ORX59625.1"/>
    </source>
</evidence>
<dbReference type="Proteomes" id="UP000242146">
    <property type="component" value="Unassembled WGS sequence"/>
</dbReference>
<comment type="caution">
    <text evidence="2">The sequence shown here is derived from an EMBL/GenBank/DDBJ whole genome shotgun (WGS) entry which is preliminary data.</text>
</comment>